<accession>A0A5N6T3I9</accession>
<dbReference type="InterPro" id="IPR020846">
    <property type="entry name" value="MFS_dom"/>
</dbReference>
<evidence type="ECO:0000256" key="4">
    <source>
        <dbReference type="ARBA" id="ARBA00023136"/>
    </source>
</evidence>
<dbReference type="PROSITE" id="PS50850">
    <property type="entry name" value="MFS"/>
    <property type="match status" value="1"/>
</dbReference>
<feature type="transmembrane region" description="Helical" evidence="5">
    <location>
        <begin position="320"/>
        <end position="341"/>
    </location>
</feature>
<dbReference type="SUPFAM" id="SSF103473">
    <property type="entry name" value="MFS general substrate transporter"/>
    <property type="match status" value="1"/>
</dbReference>
<gene>
    <name evidence="7" type="ORF">BDV38DRAFT_268970</name>
</gene>
<dbReference type="GO" id="GO:0005886">
    <property type="term" value="C:plasma membrane"/>
    <property type="evidence" value="ECO:0007669"/>
    <property type="project" value="TreeGrafter"/>
</dbReference>
<feature type="transmembrane region" description="Helical" evidence="5">
    <location>
        <begin position="115"/>
        <end position="136"/>
    </location>
</feature>
<keyword evidence="2 5" id="KW-0812">Transmembrane</keyword>
<feature type="transmembrane region" description="Helical" evidence="5">
    <location>
        <begin position="279"/>
        <end position="299"/>
    </location>
</feature>
<dbReference type="GO" id="GO:0022857">
    <property type="term" value="F:transmembrane transporter activity"/>
    <property type="evidence" value="ECO:0007669"/>
    <property type="project" value="InterPro"/>
</dbReference>
<sequence>MAVHDSDYSHDIYNRFSPGRKVVITIVLVWSLFQTTLSSTAVVTAIPEVGATFHTTDSTVALSNALMVLCQMTGPMLYAPIANTFGRRPILLTANALLAAFSLGTGLAPNLPAYFILRFLTAPQVTAIQVVGAVVIGDIYPPTARGRALGWLMVSTTVAPGLAPLLGGVVVTYTVWRVIFWAQTGMAVLSVLLLAVFLPETIHEKKTQLFTGLSRSGKVVQFIRLMNPSEIFTLLLSSRSLLINGMSVASLHWNQFSILTPIRQVLNPLFHLTSPLQAALFYLAPCAGYLTGTLCGGQLSDWVVRRYMRRRGRRVPEDRLNTVVAAVGIAMPVCGLVYGWAVQEAVGGIPLVVIALYIQSVCHVAAFVSLNVYCVDVMEGTGKSALAVAGSYMVRNAAGAVGTASCLPAIDAIGAFVQYYDSQ</sequence>
<feature type="transmembrane region" description="Helical" evidence="5">
    <location>
        <begin position="347"/>
        <end position="373"/>
    </location>
</feature>
<evidence type="ECO:0000256" key="5">
    <source>
        <dbReference type="SAM" id="Phobius"/>
    </source>
</evidence>
<dbReference type="PANTHER" id="PTHR23502">
    <property type="entry name" value="MAJOR FACILITATOR SUPERFAMILY"/>
    <property type="match status" value="1"/>
</dbReference>
<dbReference type="InterPro" id="IPR011701">
    <property type="entry name" value="MFS"/>
</dbReference>
<keyword evidence="3 5" id="KW-1133">Transmembrane helix</keyword>
<feature type="transmembrane region" description="Helical" evidence="5">
    <location>
        <begin position="231"/>
        <end position="253"/>
    </location>
</feature>
<feature type="transmembrane region" description="Helical" evidence="5">
    <location>
        <begin position="90"/>
        <end position="109"/>
    </location>
</feature>
<protein>
    <submittedName>
        <fullName evidence="7">Major facilitator superfamily domain-containing protein</fullName>
    </submittedName>
</protein>
<feature type="transmembrane region" description="Helical" evidence="5">
    <location>
        <begin position="148"/>
        <end position="173"/>
    </location>
</feature>
<keyword evidence="4 5" id="KW-0472">Membrane</keyword>
<dbReference type="InterPro" id="IPR036259">
    <property type="entry name" value="MFS_trans_sf"/>
</dbReference>
<dbReference type="PANTHER" id="PTHR23502:SF64">
    <property type="entry name" value="TRANSPORTER, PUTATIVE (AFU_ORTHOLOGUE AFUA_3G11760)-RELATED"/>
    <property type="match status" value="1"/>
</dbReference>
<comment type="subcellular location">
    <subcellularLocation>
        <location evidence="1">Membrane</location>
        <topology evidence="1">Multi-pass membrane protein</topology>
    </subcellularLocation>
</comment>
<evidence type="ECO:0000256" key="2">
    <source>
        <dbReference type="ARBA" id="ARBA00022692"/>
    </source>
</evidence>
<evidence type="ECO:0000313" key="8">
    <source>
        <dbReference type="Proteomes" id="UP000325672"/>
    </source>
</evidence>
<dbReference type="AlphaFoldDB" id="A0A5N6T3I9"/>
<reference evidence="7 8" key="1">
    <citation type="submission" date="2019-04" db="EMBL/GenBank/DDBJ databases">
        <title>Friends and foes A comparative genomics study of 23 Aspergillus species from section Flavi.</title>
        <authorList>
            <consortium name="DOE Joint Genome Institute"/>
            <person name="Kjaerbolling I."/>
            <person name="Vesth T."/>
            <person name="Frisvad J.C."/>
            <person name="Nybo J.L."/>
            <person name="Theobald S."/>
            <person name="Kildgaard S."/>
            <person name="Isbrandt T."/>
            <person name="Kuo A."/>
            <person name="Sato A."/>
            <person name="Lyhne E.K."/>
            <person name="Kogle M.E."/>
            <person name="Wiebenga A."/>
            <person name="Kun R.S."/>
            <person name="Lubbers R.J."/>
            <person name="Makela M.R."/>
            <person name="Barry K."/>
            <person name="Chovatia M."/>
            <person name="Clum A."/>
            <person name="Daum C."/>
            <person name="Haridas S."/>
            <person name="He G."/>
            <person name="LaButti K."/>
            <person name="Lipzen A."/>
            <person name="Mondo S."/>
            <person name="Riley R."/>
            <person name="Salamov A."/>
            <person name="Simmons B.A."/>
            <person name="Magnuson J.K."/>
            <person name="Henrissat B."/>
            <person name="Mortensen U.H."/>
            <person name="Larsen T.O."/>
            <person name="Devries R.P."/>
            <person name="Grigoriev I.V."/>
            <person name="Machida M."/>
            <person name="Baker S.E."/>
            <person name="Andersen M.R."/>
        </authorList>
    </citation>
    <scope>NUCLEOTIDE SEQUENCE [LARGE SCALE GENOMIC DNA]</scope>
    <source>
        <strain evidence="7 8">CBS 117625</strain>
    </source>
</reference>
<dbReference type="EMBL" id="ML743560">
    <property type="protein sequence ID" value="KAE8140868.1"/>
    <property type="molecule type" value="Genomic_DNA"/>
</dbReference>
<dbReference type="RefSeq" id="XP_031916931.1">
    <property type="nucleotide sequence ID" value="XM_032056878.1"/>
</dbReference>
<keyword evidence="8" id="KW-1185">Reference proteome</keyword>
<feature type="domain" description="Major facilitator superfamily (MFS) profile" evidence="6">
    <location>
        <begin position="24"/>
        <end position="423"/>
    </location>
</feature>
<dbReference type="Pfam" id="PF07690">
    <property type="entry name" value="MFS_1"/>
    <property type="match status" value="1"/>
</dbReference>
<dbReference type="Proteomes" id="UP000325672">
    <property type="component" value="Unassembled WGS sequence"/>
</dbReference>
<dbReference type="Gene3D" id="1.20.1250.20">
    <property type="entry name" value="MFS general substrate transporter like domains"/>
    <property type="match status" value="1"/>
</dbReference>
<proteinExistence type="predicted"/>
<evidence type="ECO:0000256" key="1">
    <source>
        <dbReference type="ARBA" id="ARBA00004141"/>
    </source>
</evidence>
<evidence type="ECO:0000256" key="3">
    <source>
        <dbReference type="ARBA" id="ARBA00022989"/>
    </source>
</evidence>
<name>A0A5N6T3I9_ASPPS</name>
<dbReference type="GeneID" id="43641088"/>
<feature type="transmembrane region" description="Helical" evidence="5">
    <location>
        <begin position="58"/>
        <end position="78"/>
    </location>
</feature>
<dbReference type="OrthoDB" id="440553at2759"/>
<evidence type="ECO:0000313" key="7">
    <source>
        <dbReference type="EMBL" id="KAE8140868.1"/>
    </source>
</evidence>
<organism evidence="7 8">
    <name type="scientific">Aspergillus pseudotamarii</name>
    <dbReference type="NCBI Taxonomy" id="132259"/>
    <lineage>
        <taxon>Eukaryota</taxon>
        <taxon>Fungi</taxon>
        <taxon>Dikarya</taxon>
        <taxon>Ascomycota</taxon>
        <taxon>Pezizomycotina</taxon>
        <taxon>Eurotiomycetes</taxon>
        <taxon>Eurotiomycetidae</taxon>
        <taxon>Eurotiales</taxon>
        <taxon>Aspergillaceae</taxon>
        <taxon>Aspergillus</taxon>
        <taxon>Aspergillus subgen. Circumdati</taxon>
    </lineage>
</organism>
<feature type="transmembrane region" description="Helical" evidence="5">
    <location>
        <begin position="179"/>
        <end position="198"/>
    </location>
</feature>
<evidence type="ECO:0000259" key="6">
    <source>
        <dbReference type="PROSITE" id="PS50850"/>
    </source>
</evidence>
<feature type="transmembrane region" description="Helical" evidence="5">
    <location>
        <begin position="22"/>
        <end position="46"/>
    </location>
</feature>